<dbReference type="InterPro" id="IPR001304">
    <property type="entry name" value="C-type_lectin-like"/>
</dbReference>
<feature type="region of interest" description="Disordered" evidence="2">
    <location>
        <begin position="50"/>
        <end position="71"/>
    </location>
</feature>
<dbReference type="Pfam" id="PF00059">
    <property type="entry name" value="Lectin_C"/>
    <property type="match status" value="1"/>
</dbReference>
<accession>A0A3Q2P6X4</accession>
<dbReference type="InterPro" id="IPR016187">
    <property type="entry name" value="CTDL_fold"/>
</dbReference>
<feature type="domain" description="C-type lectin" evidence="3">
    <location>
        <begin position="124"/>
        <end position="242"/>
    </location>
</feature>
<evidence type="ECO:0000256" key="1">
    <source>
        <dbReference type="ARBA" id="ARBA00022734"/>
    </source>
</evidence>
<keyword evidence="5" id="KW-1185">Reference proteome</keyword>
<dbReference type="PROSITE" id="PS50041">
    <property type="entry name" value="C_TYPE_LECTIN_2"/>
    <property type="match status" value="1"/>
</dbReference>
<protein>
    <submittedName>
        <fullName evidence="4">CD209 antigen-like</fullName>
    </submittedName>
</protein>
<dbReference type="AlphaFoldDB" id="A0A3Q2P6X4"/>
<name>A0A3Q2P6X4_FUNHE</name>
<dbReference type="SUPFAM" id="SSF56436">
    <property type="entry name" value="C-type lectin-like"/>
    <property type="match status" value="1"/>
</dbReference>
<dbReference type="Ensembl" id="ENSFHET00000002700.1">
    <property type="protein sequence ID" value="ENSFHEP00000008106.1"/>
    <property type="gene ID" value="ENSFHEG00000009293.1"/>
</dbReference>
<proteinExistence type="predicted"/>
<evidence type="ECO:0000313" key="5">
    <source>
        <dbReference type="Proteomes" id="UP000265000"/>
    </source>
</evidence>
<evidence type="ECO:0000259" key="3">
    <source>
        <dbReference type="PROSITE" id="PS50041"/>
    </source>
</evidence>
<dbReference type="PANTHER" id="PTHR22803">
    <property type="entry name" value="MANNOSE, PHOSPHOLIPASE, LECTIN RECEPTOR RELATED"/>
    <property type="match status" value="1"/>
</dbReference>
<evidence type="ECO:0000256" key="2">
    <source>
        <dbReference type="SAM" id="MobiDB-lite"/>
    </source>
</evidence>
<keyword evidence="1" id="KW-0430">Lectin</keyword>
<dbReference type="InterPro" id="IPR033989">
    <property type="entry name" value="CD209-like_CTLD"/>
</dbReference>
<reference evidence="4" key="1">
    <citation type="submission" date="2025-08" db="UniProtKB">
        <authorList>
            <consortium name="Ensembl"/>
        </authorList>
    </citation>
    <scope>IDENTIFICATION</scope>
</reference>
<dbReference type="Gene3D" id="3.10.100.10">
    <property type="entry name" value="Mannose-Binding Protein A, subunit A"/>
    <property type="match status" value="1"/>
</dbReference>
<dbReference type="CDD" id="cd03590">
    <property type="entry name" value="CLECT_DC-SIGN_like"/>
    <property type="match status" value="1"/>
</dbReference>
<dbReference type="InterPro" id="IPR050111">
    <property type="entry name" value="C-type_lectin/snaclec_domain"/>
</dbReference>
<dbReference type="SMART" id="SM00034">
    <property type="entry name" value="CLECT"/>
    <property type="match status" value="1"/>
</dbReference>
<organism evidence="4 5">
    <name type="scientific">Fundulus heteroclitus</name>
    <name type="common">Killifish</name>
    <name type="synonym">Mummichog</name>
    <dbReference type="NCBI Taxonomy" id="8078"/>
    <lineage>
        <taxon>Eukaryota</taxon>
        <taxon>Metazoa</taxon>
        <taxon>Chordata</taxon>
        <taxon>Craniata</taxon>
        <taxon>Vertebrata</taxon>
        <taxon>Euteleostomi</taxon>
        <taxon>Actinopterygii</taxon>
        <taxon>Neopterygii</taxon>
        <taxon>Teleostei</taxon>
        <taxon>Neoteleostei</taxon>
        <taxon>Acanthomorphata</taxon>
        <taxon>Ovalentaria</taxon>
        <taxon>Atherinomorphae</taxon>
        <taxon>Cyprinodontiformes</taxon>
        <taxon>Fundulidae</taxon>
        <taxon>Fundulus</taxon>
    </lineage>
</organism>
<dbReference type="Proteomes" id="UP000265000">
    <property type="component" value="Unplaced"/>
</dbReference>
<dbReference type="InterPro" id="IPR016186">
    <property type="entry name" value="C-type_lectin-like/link_sf"/>
</dbReference>
<feature type="compositionally biased region" description="Pro residues" evidence="2">
    <location>
        <begin position="55"/>
        <end position="67"/>
    </location>
</feature>
<evidence type="ECO:0000313" key="4">
    <source>
        <dbReference type="Ensembl" id="ENSFHEP00000008106.1"/>
    </source>
</evidence>
<sequence>MKWDFRPCLYSISTATDQSLNIFVHQFSFRRKENVVKLKLFPFLKTEPDLTEQPRCPPPPASPPPPKAKSKSSIWSLSHFYTAGRKTPPAASKSNKHLEISSSLCSDLFKGEIHLKKTPDWENYQERLYFFSTDESSWNESRRSCQDLGGDLVKIDSREEQEAEDRFWIGLTDAEEEGRWFWVDGSPLNESLSFWSNGEPNNHAGRTPAGEDCVRMGKKGGADDLKCWFDHSCDGLQKSICEKPELNFNREV</sequence>
<dbReference type="STRING" id="8078.ENSFHEP00000008106"/>
<dbReference type="GeneTree" id="ENSGT01030000234575"/>
<reference evidence="4" key="2">
    <citation type="submission" date="2025-09" db="UniProtKB">
        <authorList>
            <consortium name="Ensembl"/>
        </authorList>
    </citation>
    <scope>IDENTIFICATION</scope>
</reference>
<dbReference type="GO" id="GO:0030246">
    <property type="term" value="F:carbohydrate binding"/>
    <property type="evidence" value="ECO:0007669"/>
    <property type="project" value="UniProtKB-KW"/>
</dbReference>